<keyword evidence="10" id="KW-0732">Signal</keyword>
<evidence type="ECO:0000313" key="12">
    <source>
        <dbReference type="Proteomes" id="UP000267223"/>
    </source>
</evidence>
<dbReference type="InterPro" id="IPR036280">
    <property type="entry name" value="Multihaem_cyt_sf"/>
</dbReference>
<feature type="region of interest" description="Disordered" evidence="9">
    <location>
        <begin position="140"/>
        <end position="163"/>
    </location>
</feature>
<evidence type="ECO:0000256" key="7">
    <source>
        <dbReference type="ARBA" id="ARBA00022982"/>
    </source>
</evidence>
<organism evidence="11 12">
    <name type="scientific">Hanamia caeni</name>
    <dbReference type="NCBI Taxonomy" id="2294116"/>
    <lineage>
        <taxon>Bacteria</taxon>
        <taxon>Pseudomonadati</taxon>
        <taxon>Bacteroidota</taxon>
        <taxon>Chitinophagia</taxon>
        <taxon>Chitinophagales</taxon>
        <taxon>Chitinophagaceae</taxon>
        <taxon>Hanamia</taxon>
    </lineage>
</organism>
<dbReference type="Gene3D" id="1.10.468.10">
    <property type="entry name" value="Photosynthetic Reaction Center, subunit C, domain 2"/>
    <property type="match status" value="1"/>
</dbReference>
<dbReference type="AlphaFoldDB" id="A0A3M9NFW4"/>
<dbReference type="SUPFAM" id="SSF48695">
    <property type="entry name" value="Multiheme cytochromes"/>
    <property type="match status" value="1"/>
</dbReference>
<dbReference type="RefSeq" id="WP_123120588.1">
    <property type="nucleotide sequence ID" value="NZ_RJJR01000007.1"/>
</dbReference>
<dbReference type="Proteomes" id="UP000267223">
    <property type="component" value="Unassembled WGS sequence"/>
</dbReference>
<gene>
    <name evidence="11" type="ORF">EFY79_10095</name>
</gene>
<evidence type="ECO:0000256" key="8">
    <source>
        <dbReference type="ARBA" id="ARBA00023004"/>
    </source>
</evidence>
<dbReference type="InterPro" id="IPR023119">
    <property type="entry name" value="Multihaem_cyt_PRC_cyt_su-like"/>
</dbReference>
<name>A0A3M9NFW4_9BACT</name>
<accession>A0A3M9NFW4</accession>
<evidence type="ECO:0000256" key="4">
    <source>
        <dbReference type="ARBA" id="ARBA00022531"/>
    </source>
</evidence>
<comment type="function">
    <text evidence="1">The reaction center of purple bacteria contains a tightly bound cytochrome molecule which re-reduces the photo oxidized primary electron donor.</text>
</comment>
<feature type="signal peptide" evidence="10">
    <location>
        <begin position="1"/>
        <end position="20"/>
    </location>
</feature>
<evidence type="ECO:0000313" key="11">
    <source>
        <dbReference type="EMBL" id="RNI36670.1"/>
    </source>
</evidence>
<comment type="caution">
    <text evidence="11">The sequence shown here is derived from an EMBL/GenBank/DDBJ whole genome shotgun (WGS) entry which is preliminary data.</text>
</comment>
<feature type="compositionally biased region" description="Pro residues" evidence="9">
    <location>
        <begin position="153"/>
        <end position="163"/>
    </location>
</feature>
<dbReference type="NCBIfam" id="NF033196">
    <property type="entry name" value="c_type_nonphoto"/>
    <property type="match status" value="1"/>
</dbReference>
<evidence type="ECO:0000256" key="9">
    <source>
        <dbReference type="SAM" id="MobiDB-lite"/>
    </source>
</evidence>
<dbReference type="Pfam" id="PF02276">
    <property type="entry name" value="CytoC_RC"/>
    <property type="match status" value="1"/>
</dbReference>
<evidence type="ECO:0000256" key="1">
    <source>
        <dbReference type="ARBA" id="ARBA00003196"/>
    </source>
</evidence>
<evidence type="ECO:0000256" key="10">
    <source>
        <dbReference type="SAM" id="SignalP"/>
    </source>
</evidence>
<feature type="chain" id="PRO_5017969973" description="Photosynthetic reaction center cytochrome c subunit" evidence="10">
    <location>
        <begin position="21"/>
        <end position="163"/>
    </location>
</feature>
<evidence type="ECO:0000256" key="3">
    <source>
        <dbReference type="ARBA" id="ARBA00022448"/>
    </source>
</evidence>
<dbReference type="InterPro" id="IPR003158">
    <property type="entry name" value="Photosyn_RC_cyt_c-su"/>
</dbReference>
<dbReference type="EMBL" id="RJJR01000007">
    <property type="protein sequence ID" value="RNI36670.1"/>
    <property type="molecule type" value="Genomic_DNA"/>
</dbReference>
<keyword evidence="6" id="KW-0479">Metal-binding</keyword>
<keyword evidence="5" id="KW-0349">Heme</keyword>
<proteinExistence type="predicted"/>
<evidence type="ECO:0000256" key="2">
    <source>
        <dbReference type="ARBA" id="ARBA00015978"/>
    </source>
</evidence>
<reference evidence="11 12" key="1">
    <citation type="submission" date="2018-11" db="EMBL/GenBank/DDBJ databases">
        <title>Draft genome sequence of Ferruginibacter sp. BO-59.</title>
        <authorList>
            <person name="Im W.T."/>
        </authorList>
    </citation>
    <scope>NUCLEOTIDE SEQUENCE [LARGE SCALE GENOMIC DNA]</scope>
    <source>
        <strain evidence="11 12">BO-59</strain>
    </source>
</reference>
<keyword evidence="12" id="KW-1185">Reference proteome</keyword>
<keyword evidence="8" id="KW-0408">Iron</keyword>
<dbReference type="OrthoDB" id="951235at2"/>
<keyword evidence="3" id="KW-0813">Transport</keyword>
<sequence>MKKSFLIVLACIACVFLFQAFTNHQQPQWKNLKILPQDISKDGLDSVMHHFTHSLGVKCTYCHAGNPAERKMDFPSDEKPEKLIARKMMEMTIDINKNHFQQIAEMMDSGKVAANTDTSSVSYMLKYVTCYTCHHGDAHPENHPPKGAEENRLPPPPPKPSNN</sequence>
<keyword evidence="4" id="KW-0602">Photosynthesis</keyword>
<evidence type="ECO:0000256" key="6">
    <source>
        <dbReference type="ARBA" id="ARBA00022723"/>
    </source>
</evidence>
<protein>
    <recommendedName>
        <fullName evidence="2">Photosynthetic reaction center cytochrome c subunit</fullName>
    </recommendedName>
</protein>
<feature type="compositionally biased region" description="Basic and acidic residues" evidence="9">
    <location>
        <begin position="140"/>
        <end position="152"/>
    </location>
</feature>
<evidence type="ECO:0000256" key="5">
    <source>
        <dbReference type="ARBA" id="ARBA00022617"/>
    </source>
</evidence>
<keyword evidence="7" id="KW-0249">Electron transport</keyword>